<dbReference type="PANTHER" id="PTHR38659:SF2">
    <property type="entry name" value="HDIG DOMAIN PROTEIN"/>
    <property type="match status" value="1"/>
</dbReference>
<dbReference type="SUPFAM" id="SSF109604">
    <property type="entry name" value="HD-domain/PDEase-like"/>
    <property type="match status" value="1"/>
</dbReference>
<feature type="domain" description="YjeF N-terminal" evidence="1">
    <location>
        <begin position="172"/>
        <end position="362"/>
    </location>
</feature>
<dbReference type="InterPro" id="IPR036652">
    <property type="entry name" value="YjeF_N_dom_sf"/>
</dbReference>
<dbReference type="PANTHER" id="PTHR38659">
    <property type="entry name" value="METAL-DEPENDENT PHOSPHOHYDROLASE"/>
    <property type="match status" value="1"/>
</dbReference>
<keyword evidence="3" id="KW-1185">Reference proteome</keyword>
<dbReference type="NCBIfam" id="TIGR00197">
    <property type="entry name" value="yjeF_nterm"/>
    <property type="match status" value="1"/>
</dbReference>
<dbReference type="EMBL" id="DVAD01000007">
    <property type="protein sequence ID" value="HIJ99388.1"/>
    <property type="molecule type" value="Genomic_DNA"/>
</dbReference>
<comment type="caution">
    <text evidence="2">The sequence shown here is derived from an EMBL/GenBank/DDBJ whole genome shotgun (WGS) entry which is preliminary data.</text>
</comment>
<dbReference type="InterPro" id="IPR004443">
    <property type="entry name" value="YjeF_N_dom"/>
</dbReference>
<proteinExistence type="predicted"/>
<sequence>MKRKMKIDVEAIWDAVEMPKPLRTHCKTVKKSCDKVVKALEARGIYPDKEIVNYGALLHDVGRVIDGGVRQGFEGYKILLELGVPEEVALCARNHVGSGIPKEEAVVKGLPEEDFIPETLEQKIVAYGDNLVAFDKITSYAEFRAGFVEKFGEVSTQVAMSDLLHSEMADFITCDEMLNAEQASEIPVHQLMDNVGKGLAEILDKRFGVEGKKIVIYCGPGNNGGDGYSAALYLKEKGANIEVLSFGEPHSPESKEFKSLSLEKKTNIAVVLSSKDLENIKADIIIDCLLGTGSEGSVKDPIKSAISKINNSKAVIVSVDLPSGIGTKVHVKPDLTVAIHKIKRKMVGFGKVGDTIVLNIGL</sequence>
<evidence type="ECO:0000313" key="3">
    <source>
        <dbReference type="Proteomes" id="UP000604391"/>
    </source>
</evidence>
<dbReference type="InterPro" id="IPR006674">
    <property type="entry name" value="HD_domain"/>
</dbReference>
<dbReference type="SUPFAM" id="SSF64153">
    <property type="entry name" value="YjeF N-terminal domain-like"/>
    <property type="match status" value="1"/>
</dbReference>
<evidence type="ECO:0000313" key="2">
    <source>
        <dbReference type="EMBL" id="HIJ99388.1"/>
    </source>
</evidence>
<protein>
    <submittedName>
        <fullName evidence="2">NAD(P)H-hydrate epimerase</fullName>
        <ecNumber evidence="2">5.1.99.6</ecNumber>
    </submittedName>
</protein>
<gene>
    <name evidence="2" type="ORF">H1011_01010</name>
</gene>
<dbReference type="Proteomes" id="UP000604391">
    <property type="component" value="Unassembled WGS sequence"/>
</dbReference>
<name>A0A832UY40_9ARCH</name>
<dbReference type="InterPro" id="IPR006675">
    <property type="entry name" value="HDIG_dom"/>
</dbReference>
<organism evidence="2 3">
    <name type="scientific">Candidatus Undinarchaeum marinum</name>
    <dbReference type="NCBI Taxonomy" id="2756141"/>
    <lineage>
        <taxon>Archaea</taxon>
        <taxon>Candidatus Undinarchaeota</taxon>
        <taxon>Candidatus Undinarchaeia</taxon>
        <taxon>Candidatus Undinarchaeales</taxon>
        <taxon>Candidatus Undinarchaeaceae</taxon>
        <taxon>Candidatus Undinarchaeum</taxon>
    </lineage>
</organism>
<keyword evidence="2" id="KW-0413">Isomerase</keyword>
<dbReference type="Pfam" id="PF01966">
    <property type="entry name" value="HD"/>
    <property type="match status" value="1"/>
</dbReference>
<dbReference type="Pfam" id="PF03853">
    <property type="entry name" value="YjeF_N"/>
    <property type="match status" value="1"/>
</dbReference>
<dbReference type="Gene3D" id="3.40.50.10260">
    <property type="entry name" value="YjeF N-terminal domain"/>
    <property type="match status" value="1"/>
</dbReference>
<evidence type="ECO:0000259" key="1">
    <source>
        <dbReference type="PROSITE" id="PS51385"/>
    </source>
</evidence>
<dbReference type="EC" id="5.1.99.6" evidence="2"/>
<dbReference type="AlphaFoldDB" id="A0A832UY40"/>
<reference evidence="2 3" key="1">
    <citation type="journal article" name="Nat. Commun.">
        <title>Undinarchaeota illuminate DPANN phylogeny and the impact of gene transfer on archaeal evolution.</title>
        <authorList>
            <person name="Dombrowski N."/>
            <person name="Williams T.A."/>
            <person name="Sun J."/>
            <person name="Woodcroft B.J."/>
            <person name="Lee J.H."/>
            <person name="Minh B.Q."/>
            <person name="Rinke C."/>
            <person name="Spang A."/>
        </authorList>
    </citation>
    <scope>NUCLEOTIDE SEQUENCE [LARGE SCALE GENOMIC DNA]</scope>
    <source>
        <strain evidence="2">MAG_bin17</strain>
    </source>
</reference>
<dbReference type="GO" id="GO:0052856">
    <property type="term" value="F:NAD(P)HX epimerase activity"/>
    <property type="evidence" value="ECO:0007669"/>
    <property type="project" value="UniProtKB-EC"/>
</dbReference>
<accession>A0A832UY40</accession>
<dbReference type="PROSITE" id="PS51385">
    <property type="entry name" value="YJEF_N"/>
    <property type="match status" value="1"/>
</dbReference>
<dbReference type="NCBIfam" id="TIGR00277">
    <property type="entry name" value="HDIG"/>
    <property type="match status" value="1"/>
</dbReference>